<dbReference type="EMBL" id="CAJOBS010001216">
    <property type="protein sequence ID" value="CAF4703543.1"/>
    <property type="molecule type" value="Genomic_DNA"/>
</dbReference>
<evidence type="ECO:0000313" key="2">
    <source>
        <dbReference type="Proteomes" id="UP000663838"/>
    </source>
</evidence>
<dbReference type="AlphaFoldDB" id="A0A821IKD8"/>
<reference evidence="1" key="1">
    <citation type="submission" date="2021-02" db="EMBL/GenBank/DDBJ databases">
        <authorList>
            <person name="Nowell W R."/>
        </authorList>
    </citation>
    <scope>NUCLEOTIDE SEQUENCE</scope>
</reference>
<name>A0A821IKD8_9BILA</name>
<protein>
    <submittedName>
        <fullName evidence="1">Uncharacterized protein</fullName>
    </submittedName>
</protein>
<proteinExistence type="predicted"/>
<gene>
    <name evidence="1" type="ORF">TOA249_LOCUS17205</name>
</gene>
<accession>A0A821IKD8</accession>
<comment type="caution">
    <text evidence="1">The sequence shown here is derived from an EMBL/GenBank/DDBJ whole genome shotgun (WGS) entry which is preliminary data.</text>
</comment>
<dbReference type="Proteomes" id="UP000663838">
    <property type="component" value="Unassembled WGS sequence"/>
</dbReference>
<evidence type="ECO:0000313" key="1">
    <source>
        <dbReference type="EMBL" id="CAF4703543.1"/>
    </source>
</evidence>
<organism evidence="1 2">
    <name type="scientific">Rotaria socialis</name>
    <dbReference type="NCBI Taxonomy" id="392032"/>
    <lineage>
        <taxon>Eukaryota</taxon>
        <taxon>Metazoa</taxon>
        <taxon>Spiralia</taxon>
        <taxon>Gnathifera</taxon>
        <taxon>Rotifera</taxon>
        <taxon>Eurotatoria</taxon>
        <taxon>Bdelloidea</taxon>
        <taxon>Philodinida</taxon>
        <taxon>Philodinidae</taxon>
        <taxon>Rotaria</taxon>
    </lineage>
</organism>
<sequence>METFRSDAQQKLTRLRLTASRLNKEIAMKTDSSRAELHPCISQCTMNLDFSSPLILPSNCSQRILSKVCHATVAITHDFEHIHISFFSTDSENGPDNETLTSTAQQMVSMRYHDAWSFI</sequence>